<evidence type="ECO:0000256" key="6">
    <source>
        <dbReference type="SAM" id="Phobius"/>
    </source>
</evidence>
<feature type="transmembrane region" description="Helical" evidence="6">
    <location>
        <begin position="710"/>
        <end position="730"/>
    </location>
</feature>
<evidence type="ECO:0000259" key="7">
    <source>
        <dbReference type="Pfam" id="PF02687"/>
    </source>
</evidence>
<keyword evidence="4 6" id="KW-1133">Transmembrane helix</keyword>
<proteinExistence type="predicted"/>
<feature type="transmembrane region" description="Helical" evidence="6">
    <location>
        <begin position="20"/>
        <end position="42"/>
    </location>
</feature>
<dbReference type="EMBL" id="JQEC01000034">
    <property type="protein sequence ID" value="KGJ92273.1"/>
    <property type="molecule type" value="Genomic_DNA"/>
</dbReference>
<evidence type="ECO:0000256" key="2">
    <source>
        <dbReference type="ARBA" id="ARBA00022475"/>
    </source>
</evidence>
<feature type="domain" description="MacB-like periplasmic core" evidence="8">
    <location>
        <begin position="21"/>
        <end position="236"/>
    </location>
</feature>
<name>A0A099KRJ3_COLPS</name>
<dbReference type="AlphaFoldDB" id="A0A099KRJ3"/>
<feature type="transmembrane region" description="Helical" evidence="6">
    <location>
        <begin position="381"/>
        <end position="405"/>
    </location>
</feature>
<organism evidence="9 10">
    <name type="scientific">Colwellia psychrerythraea</name>
    <name type="common">Vibrio psychroerythus</name>
    <dbReference type="NCBI Taxonomy" id="28229"/>
    <lineage>
        <taxon>Bacteria</taxon>
        <taxon>Pseudomonadati</taxon>
        <taxon>Pseudomonadota</taxon>
        <taxon>Gammaproteobacteria</taxon>
        <taxon>Alteromonadales</taxon>
        <taxon>Colwelliaceae</taxon>
        <taxon>Colwellia</taxon>
    </lineage>
</organism>
<dbReference type="InterPro" id="IPR025857">
    <property type="entry name" value="MacB_PCD"/>
</dbReference>
<dbReference type="Pfam" id="PF12704">
    <property type="entry name" value="MacB_PCD"/>
    <property type="match status" value="1"/>
</dbReference>
<dbReference type="PANTHER" id="PTHR30572">
    <property type="entry name" value="MEMBRANE COMPONENT OF TRANSPORTER-RELATED"/>
    <property type="match status" value="1"/>
</dbReference>
<keyword evidence="5 6" id="KW-0472">Membrane</keyword>
<keyword evidence="2" id="KW-1003">Cell membrane</keyword>
<evidence type="ECO:0000259" key="8">
    <source>
        <dbReference type="Pfam" id="PF12704"/>
    </source>
</evidence>
<gene>
    <name evidence="9" type="ORF">GAB14E_2861</name>
</gene>
<accession>A0A099KRJ3</accession>
<evidence type="ECO:0008006" key="11">
    <source>
        <dbReference type="Google" id="ProtNLM"/>
    </source>
</evidence>
<dbReference type="GO" id="GO:0005886">
    <property type="term" value="C:plasma membrane"/>
    <property type="evidence" value="ECO:0007669"/>
    <property type="project" value="UniProtKB-SubCell"/>
</dbReference>
<comment type="subcellular location">
    <subcellularLocation>
        <location evidence="1">Cell membrane</location>
        <topology evidence="1">Multi-pass membrane protein</topology>
    </subcellularLocation>
</comment>
<dbReference type="GO" id="GO:0022857">
    <property type="term" value="F:transmembrane transporter activity"/>
    <property type="evidence" value="ECO:0007669"/>
    <property type="project" value="TreeGrafter"/>
</dbReference>
<evidence type="ECO:0000313" key="10">
    <source>
        <dbReference type="Proteomes" id="UP000029868"/>
    </source>
</evidence>
<dbReference type="Proteomes" id="UP000029868">
    <property type="component" value="Unassembled WGS sequence"/>
</dbReference>
<dbReference type="InterPro" id="IPR003838">
    <property type="entry name" value="ABC3_permease_C"/>
</dbReference>
<evidence type="ECO:0000256" key="3">
    <source>
        <dbReference type="ARBA" id="ARBA00022692"/>
    </source>
</evidence>
<dbReference type="PANTHER" id="PTHR30572:SF18">
    <property type="entry name" value="ABC-TYPE MACROLIDE FAMILY EXPORT SYSTEM PERMEASE COMPONENT 2"/>
    <property type="match status" value="1"/>
</dbReference>
<evidence type="ECO:0000256" key="5">
    <source>
        <dbReference type="ARBA" id="ARBA00023136"/>
    </source>
</evidence>
<sequence>MSITLDIKYAARLLHKKPVFTALTIFIVAIGLGLTLYTYSLLSNLVFKPLLLNKDTPIISIEAEFNQSHLFRIGIDPHDLLTIRNEMDSIDELGVYQERTSLIGNTQNNSVTRKYNSVNIEWNVFDFAGVKPIMGRGLKAEDHFEGAEPVIVLGYDIWQHYFMAEEDIVGSVVLADAIPTRVVGIMPQGFAFPMTAQAWLPIKQELLSPTDWSRDGLFAYARLKKEVPFEVFQQELALLNKKVVKSLPDNVRWRMDDFEGYLRAVPYKKANITQFYSIFITMAVVVLLILLLACINVGNLLLARVNERFKEVAIRVALGVPRNRLILQMLLESIFICTVGGFLSVLIAGWGLELSNTVFEQMYMATEQKPFWWQVSLDADAILLLIASVIAMIAITGFIPAWRALSGDFNAVLRDGTRGSQGKKAARASQILVISEILLSCVVLVIATILLSTSYSAGQADYGVDTNNRITATIELPVVDYPIREEGEFELADTLKRTAFYYQLKDSLEQMPNIEGVAFMSQLPGTGAGASYFEIEGRVAAVYNENPYSNNEVVSRDAWQAIGMRVIQGRDFSLDDISAEVDTIIINESISNDFFPDGDAIGQRVRRAFRNPDPDREGGWQTIVGVVSDTYHGSAMRTSSEQYSSYFMLDHIGYSSIDVAIHYNGSQAEAEKSLQHAINQVNNNATVYNIQSYDELISQPMILVSAISKVFLLCGVIAVFLAASGIYAVAANSISQRTQEIGVRRALGASDSKVMQLFMKKALWQLIIGLSIGITLSLWVVNQMTDTMVINQASYLVGLIAIPLLIIIIVLVATYVPTRKVVLMEPSDALHHD</sequence>
<dbReference type="InterPro" id="IPR050250">
    <property type="entry name" value="Macrolide_Exporter_MacB"/>
</dbReference>
<evidence type="ECO:0000313" key="9">
    <source>
        <dbReference type="EMBL" id="KGJ92273.1"/>
    </source>
</evidence>
<feature type="transmembrane region" description="Helical" evidence="6">
    <location>
        <begin position="431"/>
        <end position="451"/>
    </location>
</feature>
<dbReference type="PATRIC" id="fig|28229.3.peg.2581"/>
<evidence type="ECO:0000256" key="4">
    <source>
        <dbReference type="ARBA" id="ARBA00022989"/>
    </source>
</evidence>
<keyword evidence="3 6" id="KW-0812">Transmembrane</keyword>
<dbReference type="OrthoDB" id="9770036at2"/>
<dbReference type="Pfam" id="PF02687">
    <property type="entry name" value="FtsX"/>
    <property type="match status" value="2"/>
</dbReference>
<dbReference type="RefSeq" id="WP_033082606.1">
    <property type="nucleotide sequence ID" value="NZ_JQEC01000034.1"/>
</dbReference>
<feature type="domain" description="ABC3 transporter permease C-terminal" evidence="7">
    <location>
        <begin position="715"/>
        <end position="825"/>
    </location>
</feature>
<feature type="transmembrane region" description="Helical" evidence="6">
    <location>
        <begin position="793"/>
        <end position="816"/>
    </location>
</feature>
<comment type="caution">
    <text evidence="9">The sequence shown here is derived from an EMBL/GenBank/DDBJ whole genome shotgun (WGS) entry which is preliminary data.</text>
</comment>
<feature type="transmembrane region" description="Helical" evidence="6">
    <location>
        <begin position="330"/>
        <end position="352"/>
    </location>
</feature>
<feature type="domain" description="ABC3 transporter permease C-terminal" evidence="7">
    <location>
        <begin position="284"/>
        <end position="406"/>
    </location>
</feature>
<reference evidence="9 10" key="1">
    <citation type="submission" date="2014-08" db="EMBL/GenBank/DDBJ databases">
        <title>Genomic and Phenotypic Diversity of Colwellia psychrerythraea strains from Disparate Marine Basins.</title>
        <authorList>
            <person name="Techtmann S.M."/>
            <person name="Stelling S.C."/>
            <person name="Utturkar S.M."/>
            <person name="Alshibli N."/>
            <person name="Harris A."/>
            <person name="Brown S.D."/>
            <person name="Hazen T.C."/>
        </authorList>
    </citation>
    <scope>NUCLEOTIDE SEQUENCE [LARGE SCALE GENOMIC DNA]</scope>
    <source>
        <strain evidence="9 10">GAB14E</strain>
    </source>
</reference>
<feature type="transmembrane region" description="Helical" evidence="6">
    <location>
        <begin position="762"/>
        <end position="781"/>
    </location>
</feature>
<protein>
    <recommendedName>
        <fullName evidence="11">Permease</fullName>
    </recommendedName>
</protein>
<evidence type="ECO:0000256" key="1">
    <source>
        <dbReference type="ARBA" id="ARBA00004651"/>
    </source>
</evidence>
<feature type="transmembrane region" description="Helical" evidence="6">
    <location>
        <begin position="275"/>
        <end position="302"/>
    </location>
</feature>